<dbReference type="HOGENOM" id="CLU_2790410_0_0_10"/>
<gene>
    <name evidence="1" type="ORF">PKOR_11820</name>
</gene>
<dbReference type="Proteomes" id="UP000033109">
    <property type="component" value="Chromosome"/>
</dbReference>
<organism evidence="1 2">
    <name type="scientific">Pontibacter korlensis</name>
    <dbReference type="NCBI Taxonomy" id="400092"/>
    <lineage>
        <taxon>Bacteria</taxon>
        <taxon>Pseudomonadati</taxon>
        <taxon>Bacteroidota</taxon>
        <taxon>Cytophagia</taxon>
        <taxon>Cytophagales</taxon>
        <taxon>Hymenobacteraceae</taxon>
        <taxon>Pontibacter</taxon>
    </lineage>
</organism>
<keyword evidence="2" id="KW-1185">Reference proteome</keyword>
<reference evidence="1 2" key="1">
    <citation type="journal article" date="2015" name="Sci. Rep.">
        <title>Unraveling adaptation of Pontibacter korlensis to radiation and infertility in desert through complete genome and comparative transcriptomic analysis.</title>
        <authorList>
            <person name="Dai J."/>
            <person name="Dai W."/>
            <person name="Qiu C."/>
            <person name="Yang Z."/>
            <person name="Zhang Y."/>
            <person name="Zhou M."/>
            <person name="Zhang L."/>
            <person name="Fang C."/>
            <person name="Gao Q."/>
            <person name="Yang Q."/>
            <person name="Li X."/>
            <person name="Wang Z."/>
            <person name="Wang Z."/>
            <person name="Jia Z."/>
            <person name="Chen X."/>
        </authorList>
    </citation>
    <scope>NUCLEOTIDE SEQUENCE [LARGE SCALE GENOMIC DNA]</scope>
    <source>
        <strain evidence="1 2">X14-1T</strain>
    </source>
</reference>
<dbReference type="EMBL" id="CP009621">
    <property type="protein sequence ID" value="AKD03687.1"/>
    <property type="molecule type" value="Genomic_DNA"/>
</dbReference>
<sequence>MTWDKEEKYAGALVCKQKERYTTVLKRNLLRYIFSPIPEDWLQDIFSVLLTRYKPLFLLPKNRNKVRE</sequence>
<dbReference type="KEGG" id="pko:PKOR_11820"/>
<name>A0A0E3UWU7_9BACT</name>
<protein>
    <submittedName>
        <fullName evidence="1">Uncharacterized protein</fullName>
    </submittedName>
</protein>
<evidence type="ECO:0000313" key="1">
    <source>
        <dbReference type="EMBL" id="AKD03687.1"/>
    </source>
</evidence>
<dbReference type="STRING" id="400092.PKOR_11820"/>
<proteinExistence type="predicted"/>
<dbReference type="PATRIC" id="fig|400092.3.peg.2574"/>
<evidence type="ECO:0000313" key="2">
    <source>
        <dbReference type="Proteomes" id="UP000033109"/>
    </source>
</evidence>
<dbReference type="AlphaFoldDB" id="A0A0E3UWU7"/>
<accession>A0A0E3UWU7</accession>